<evidence type="ECO:0000256" key="1">
    <source>
        <dbReference type="ARBA" id="ARBA00023015"/>
    </source>
</evidence>
<evidence type="ECO:0000256" key="2">
    <source>
        <dbReference type="ARBA" id="ARBA00023125"/>
    </source>
</evidence>
<evidence type="ECO:0000259" key="7">
    <source>
        <dbReference type="PROSITE" id="PS50118"/>
    </source>
</evidence>
<dbReference type="Gene3D" id="1.20.1730.10">
    <property type="entry name" value="Sodium/glucose cotransporter"/>
    <property type="match status" value="1"/>
</dbReference>
<accession>A0A4V5NE76</accession>
<keyword evidence="6" id="KW-0472">Membrane</keyword>
<dbReference type="PROSITE" id="PS50118">
    <property type="entry name" value="HMG_BOX_2"/>
    <property type="match status" value="1"/>
</dbReference>
<dbReference type="PANTHER" id="PTHR48086">
    <property type="entry name" value="SODIUM/PROLINE SYMPORTER-RELATED"/>
    <property type="match status" value="1"/>
</dbReference>
<evidence type="ECO:0000256" key="6">
    <source>
        <dbReference type="SAM" id="Phobius"/>
    </source>
</evidence>
<feature type="transmembrane region" description="Helical" evidence="6">
    <location>
        <begin position="120"/>
        <end position="140"/>
    </location>
</feature>
<feature type="DNA-binding region" description="HMG box" evidence="4">
    <location>
        <begin position="454"/>
        <end position="522"/>
    </location>
</feature>
<dbReference type="Gene3D" id="1.10.30.10">
    <property type="entry name" value="High mobility group box domain"/>
    <property type="match status" value="1"/>
</dbReference>
<dbReference type="Proteomes" id="UP000308768">
    <property type="component" value="Unassembled WGS sequence"/>
</dbReference>
<keyword evidence="1" id="KW-0805">Transcription regulation</keyword>
<evidence type="ECO:0000313" key="9">
    <source>
        <dbReference type="Proteomes" id="UP000308768"/>
    </source>
</evidence>
<feature type="transmembrane region" description="Helical" evidence="6">
    <location>
        <begin position="161"/>
        <end position="181"/>
    </location>
</feature>
<dbReference type="STRING" id="331657.A0A4V5NE76"/>
<dbReference type="InterPro" id="IPR038377">
    <property type="entry name" value="Na/Glc_symporter_sf"/>
</dbReference>
<dbReference type="InterPro" id="IPR036910">
    <property type="entry name" value="HMG_box_dom_sf"/>
</dbReference>
<keyword evidence="6" id="KW-0812">Transmembrane</keyword>
<dbReference type="GO" id="GO:0005886">
    <property type="term" value="C:plasma membrane"/>
    <property type="evidence" value="ECO:0007669"/>
    <property type="project" value="TreeGrafter"/>
</dbReference>
<dbReference type="GO" id="GO:0015606">
    <property type="term" value="F:spermidine transmembrane transporter activity"/>
    <property type="evidence" value="ECO:0007669"/>
    <property type="project" value="TreeGrafter"/>
</dbReference>
<keyword evidence="9" id="KW-1185">Reference proteome</keyword>
<dbReference type="GO" id="GO:0005634">
    <property type="term" value="C:nucleus"/>
    <property type="evidence" value="ECO:0007669"/>
    <property type="project" value="UniProtKB-UniRule"/>
</dbReference>
<keyword evidence="3" id="KW-0804">Transcription</keyword>
<evidence type="ECO:0000256" key="4">
    <source>
        <dbReference type="PROSITE-ProRule" id="PRU00267"/>
    </source>
</evidence>
<feature type="region of interest" description="Disordered" evidence="5">
    <location>
        <begin position="730"/>
        <end position="757"/>
    </location>
</feature>
<organism evidence="8 9">
    <name type="scientific">Cryomyces minteri</name>
    <dbReference type="NCBI Taxonomy" id="331657"/>
    <lineage>
        <taxon>Eukaryota</taxon>
        <taxon>Fungi</taxon>
        <taxon>Dikarya</taxon>
        <taxon>Ascomycota</taxon>
        <taxon>Pezizomycotina</taxon>
        <taxon>Dothideomycetes</taxon>
        <taxon>Dothideomycetes incertae sedis</taxon>
        <taxon>Cryomyces</taxon>
    </lineage>
</organism>
<feature type="transmembrane region" description="Helical" evidence="6">
    <location>
        <begin position="38"/>
        <end position="59"/>
    </location>
</feature>
<reference evidence="8 9" key="1">
    <citation type="submission" date="2017-03" db="EMBL/GenBank/DDBJ databases">
        <title>Genomes of endolithic fungi from Antarctica.</title>
        <authorList>
            <person name="Coleine C."/>
            <person name="Masonjones S."/>
            <person name="Stajich J.E."/>
        </authorList>
    </citation>
    <scope>NUCLEOTIDE SEQUENCE [LARGE SCALE GENOMIC DNA]</scope>
    <source>
        <strain evidence="8 9">CCFEE 5187</strain>
    </source>
</reference>
<feature type="domain" description="HMG box" evidence="7">
    <location>
        <begin position="454"/>
        <end position="522"/>
    </location>
</feature>
<keyword evidence="2 4" id="KW-0238">DNA-binding</keyword>
<evidence type="ECO:0000256" key="5">
    <source>
        <dbReference type="SAM" id="MobiDB-lite"/>
    </source>
</evidence>
<dbReference type="GO" id="GO:0006357">
    <property type="term" value="P:regulation of transcription by RNA polymerase II"/>
    <property type="evidence" value="ECO:0007669"/>
    <property type="project" value="UniProtKB-ARBA"/>
</dbReference>
<feature type="transmembrane region" description="Helical" evidence="6">
    <location>
        <begin position="220"/>
        <end position="240"/>
    </location>
</feature>
<feature type="region of interest" description="Disordered" evidence="5">
    <location>
        <begin position="498"/>
        <end position="534"/>
    </location>
</feature>
<proteinExistence type="predicted"/>
<dbReference type="FunFam" id="1.10.30.10:FF:000041">
    <property type="entry name" value="HMG box family protein"/>
    <property type="match status" value="1"/>
</dbReference>
<dbReference type="AlphaFoldDB" id="A0A4V5NE76"/>
<dbReference type="SUPFAM" id="SSF47095">
    <property type="entry name" value="HMG-box"/>
    <property type="match status" value="1"/>
</dbReference>
<feature type="transmembrane region" description="Helical" evidence="6">
    <location>
        <begin position="71"/>
        <end position="100"/>
    </location>
</feature>
<dbReference type="Pfam" id="PF00505">
    <property type="entry name" value="HMG_box"/>
    <property type="match status" value="1"/>
</dbReference>
<dbReference type="InterPro" id="IPR050277">
    <property type="entry name" value="Sodium:Solute_Symporter"/>
</dbReference>
<evidence type="ECO:0000313" key="8">
    <source>
        <dbReference type="EMBL" id="TKA65779.1"/>
    </source>
</evidence>
<keyword evidence="6" id="KW-1133">Transmembrane helix</keyword>
<sequence length="767" mass="82937">MVVGLIVIGVITVGVETNLDRSLVESSGHLNASLLGWQLIYILSVAILTNDFFISGFWLRTFASRTDKDLWIGTSIATVAVTAILTLVGAAGLLAAWSGAWPGTPLQDGSIAFFLLLGELPAWVVGMVLVMVVSLSTAAFDSLQSAMVSTGSNDLFRNNLNIWWIKASVVLVIVPVVLVALKSPDILQIYLISDLVSAALVPVLIVGLWDRNYWWQGFEVVVGGLGGLLTVFIFGTIYYGNSTHGAKLLLLENGLYANDWSVFVEKGSTVDAATGLIVSEKALNIVDISSSASVGTLCNSSTLRLKPSREKAIALRVEPFGIEIFNLPTPLAALAVSLPSMQHQQGIEVVWLAAVAQLTRGQSEIVLSLDMMGPVGADGIAAIRDRYSALLKAPVNVVYESSAIRFIGPSMTDLAGTVLQGSPSAISDAGSTSLSVSIERSSSSKPTKKAIAKIPRPPNAFIMYRQHHHPLVKAAFPNIHNNQISVILGNQWKNEKQEVKDEYKKKAQQVKQKHLEDHPDYQYQPRKPSEKKKRMTKRKAAALADATSAFASTSATSSLAVVPASATSTTTEEQDVSEILPEFQISEDGMWLTHDMSLTDDASFLEMIQNYNAAHPALPAAAPNYAAAHSTKFTVEAGADHVYHQHLINYDNLTKRAEAQHAQLAKEYADDQWYSTSSNNAMNESGGLSTTLGSFDMRYEAFIEMAANAENDRMDGLMYEARQGEFNEQLGIDNSKSGNLVGSIEGSSPRPSSSLDDSFHTLFTAHK</sequence>
<dbReference type="GO" id="GO:0003690">
    <property type="term" value="F:double-stranded DNA binding"/>
    <property type="evidence" value="ECO:0007669"/>
    <property type="project" value="UniProtKB-ARBA"/>
</dbReference>
<dbReference type="InterPro" id="IPR009071">
    <property type="entry name" value="HMG_box_dom"/>
</dbReference>
<feature type="compositionally biased region" description="Low complexity" evidence="5">
    <location>
        <begin position="747"/>
        <end position="756"/>
    </location>
</feature>
<dbReference type="OrthoDB" id="6247875at2759"/>
<dbReference type="SMART" id="SM00398">
    <property type="entry name" value="HMG"/>
    <property type="match status" value="1"/>
</dbReference>
<dbReference type="CDD" id="cd01389">
    <property type="entry name" value="HMG-box_ROX1-like"/>
    <property type="match status" value="1"/>
</dbReference>
<dbReference type="EMBL" id="NAJN01001097">
    <property type="protein sequence ID" value="TKA65779.1"/>
    <property type="molecule type" value="Genomic_DNA"/>
</dbReference>
<protein>
    <recommendedName>
        <fullName evidence="7">HMG box domain-containing protein</fullName>
    </recommendedName>
</protein>
<comment type="caution">
    <text evidence="8">The sequence shown here is derived from an EMBL/GenBank/DDBJ whole genome shotgun (WGS) entry which is preliminary data.</text>
</comment>
<dbReference type="GO" id="GO:0003700">
    <property type="term" value="F:DNA-binding transcription factor activity"/>
    <property type="evidence" value="ECO:0007669"/>
    <property type="project" value="UniProtKB-ARBA"/>
</dbReference>
<feature type="transmembrane region" description="Helical" evidence="6">
    <location>
        <begin position="187"/>
        <end position="208"/>
    </location>
</feature>
<evidence type="ECO:0000256" key="3">
    <source>
        <dbReference type="ARBA" id="ARBA00023163"/>
    </source>
</evidence>
<dbReference type="PANTHER" id="PTHR48086:SF10">
    <property type="entry name" value="AGR155CP"/>
    <property type="match status" value="1"/>
</dbReference>
<gene>
    <name evidence="8" type="ORF">B0A49_10429</name>
</gene>
<keyword evidence="4" id="KW-0539">Nucleus</keyword>
<name>A0A4V5NE76_9PEZI</name>